<proteinExistence type="predicted"/>
<dbReference type="EMBL" id="JACHGT010000003">
    <property type="protein sequence ID" value="MBB6033774.1"/>
    <property type="molecule type" value="Genomic_DNA"/>
</dbReference>
<accession>A0A841FD86</accession>
<name>A0A841FD86_9ACTN</name>
<dbReference type="InterPro" id="IPR058532">
    <property type="entry name" value="YjbR/MT2646/Rv2570-like"/>
</dbReference>
<reference evidence="1 2" key="1">
    <citation type="submission" date="2020-08" db="EMBL/GenBank/DDBJ databases">
        <title>Genomic Encyclopedia of Type Strains, Phase IV (KMG-IV): sequencing the most valuable type-strain genomes for metagenomic binning, comparative biology and taxonomic classification.</title>
        <authorList>
            <person name="Goeker M."/>
        </authorList>
    </citation>
    <scope>NUCLEOTIDE SEQUENCE [LARGE SCALE GENOMIC DNA]</scope>
    <source>
        <strain evidence="1 2">YIM 65646</strain>
    </source>
</reference>
<organism evidence="1 2">
    <name type="scientific">Phytomonospora endophytica</name>
    <dbReference type="NCBI Taxonomy" id="714109"/>
    <lineage>
        <taxon>Bacteria</taxon>
        <taxon>Bacillati</taxon>
        <taxon>Actinomycetota</taxon>
        <taxon>Actinomycetes</taxon>
        <taxon>Micromonosporales</taxon>
        <taxon>Micromonosporaceae</taxon>
        <taxon>Phytomonospora</taxon>
    </lineage>
</organism>
<protein>
    <recommendedName>
        <fullName evidence="3">MmcQ/YjbR family DNA-binding protein</fullName>
    </recommendedName>
</protein>
<dbReference type="AlphaFoldDB" id="A0A841FD86"/>
<dbReference type="Pfam" id="PF04237">
    <property type="entry name" value="YjbR"/>
    <property type="match status" value="1"/>
</dbReference>
<evidence type="ECO:0008006" key="3">
    <source>
        <dbReference type="Google" id="ProtNLM"/>
    </source>
</evidence>
<evidence type="ECO:0000313" key="1">
    <source>
        <dbReference type="EMBL" id="MBB6033774.1"/>
    </source>
</evidence>
<sequence length="115" mass="12556">MITFDDIRRIAAGYPETEASTHVHRPSLRVKGRSFCGIEKGGATVVFSVGRDEAAAAVADAPGVYEEVWRKAATMTFVGLRVELDKVGRDRITELVGQAWRHKAPKRLVAAYDAG</sequence>
<dbReference type="Proteomes" id="UP000548476">
    <property type="component" value="Unassembled WGS sequence"/>
</dbReference>
<dbReference type="RefSeq" id="WP_184786637.1">
    <property type="nucleotide sequence ID" value="NZ_BONT01000013.1"/>
</dbReference>
<keyword evidence="2" id="KW-1185">Reference proteome</keyword>
<gene>
    <name evidence="1" type="ORF">HNR73_001624</name>
</gene>
<evidence type="ECO:0000313" key="2">
    <source>
        <dbReference type="Proteomes" id="UP000548476"/>
    </source>
</evidence>
<comment type="caution">
    <text evidence="1">The sequence shown here is derived from an EMBL/GenBank/DDBJ whole genome shotgun (WGS) entry which is preliminary data.</text>
</comment>